<dbReference type="AlphaFoldDB" id="A0A1E5PMX2"/>
<name>A0A1E5PMX2_9ACTN</name>
<dbReference type="Proteomes" id="UP000095705">
    <property type="component" value="Unassembled WGS sequence"/>
</dbReference>
<dbReference type="OrthoDB" id="517313at2"/>
<proteinExistence type="predicted"/>
<protein>
    <submittedName>
        <fullName evidence="1">Uncharacterized protein</fullName>
    </submittedName>
</protein>
<organism evidence="1 2">
    <name type="scientific">Streptomyces subrutilus</name>
    <dbReference type="NCBI Taxonomy" id="36818"/>
    <lineage>
        <taxon>Bacteria</taxon>
        <taxon>Bacillati</taxon>
        <taxon>Actinomycetota</taxon>
        <taxon>Actinomycetes</taxon>
        <taxon>Kitasatosporales</taxon>
        <taxon>Streptomycetaceae</taxon>
        <taxon>Streptomyces</taxon>
    </lineage>
</organism>
<reference evidence="1 2" key="1">
    <citation type="submission" date="2016-08" db="EMBL/GenBank/DDBJ databases">
        <title>The complete genome of Streptomyces subrutilus 10-1-1.</title>
        <authorList>
            <person name="Chen X."/>
        </authorList>
    </citation>
    <scope>NUCLEOTIDE SEQUENCE [LARGE SCALE GENOMIC DNA]</scope>
    <source>
        <strain evidence="1 2">10-1-1</strain>
    </source>
</reference>
<dbReference type="STRING" id="36818.BGK67_05525"/>
<keyword evidence="2" id="KW-1185">Reference proteome</keyword>
<evidence type="ECO:0000313" key="1">
    <source>
        <dbReference type="EMBL" id="OEJ30880.1"/>
    </source>
</evidence>
<accession>A0A1E5PMX2</accession>
<dbReference type="EMBL" id="MEHK01000001">
    <property type="protein sequence ID" value="OEJ30880.1"/>
    <property type="molecule type" value="Genomic_DNA"/>
</dbReference>
<comment type="caution">
    <text evidence="1">The sequence shown here is derived from an EMBL/GenBank/DDBJ whole genome shotgun (WGS) entry which is preliminary data.</text>
</comment>
<evidence type="ECO:0000313" key="2">
    <source>
        <dbReference type="Proteomes" id="UP000095705"/>
    </source>
</evidence>
<sequence length="362" mass="38502">MSPLELTTHDFGQFGEPAETFCLITSEDGGEHISLPPGDGYSRVIHLTLPRGTRLGTLIERSVPPDAHVLAVCPGRFLDSPTPQELGARKLAVLPAGSTPLTDEYVRYFLRSAAKTDIAQQAATAEEFFDLVGDSDRLTIVDDASGTEAEFDHTVGECVWNQQAGVLEPGDQQIFPSGKLSVTAAEITTFEPEARLLGLNGDLTLRGWPIVHRHADPADGAEQQRLFEALSPLVSHAVTLHVTAGRIEGVTPQTSGAAPAAAELDKLLTDDPRYRVIWELGFGINTTTEVIPANCGPNEVYGATGGVVNLGIGITPATRFALAFLCPRSSLLTSDGTAVLGARKAVRRGRMQRVSSASCGCH</sequence>
<dbReference type="RefSeq" id="WP_069919027.1">
    <property type="nucleotide sequence ID" value="NZ_MEHK01000001.1"/>
</dbReference>
<gene>
    <name evidence="1" type="ORF">BGK67_05525</name>
</gene>